<evidence type="ECO:0000313" key="1">
    <source>
        <dbReference type="EMBL" id="JAI06008.1"/>
    </source>
</evidence>
<reference evidence="1" key="2">
    <citation type="journal article" date="2015" name="Fish Shellfish Immunol.">
        <title>Early steps in the European eel (Anguilla anguilla)-Vibrio vulnificus interaction in the gills: Role of the RtxA13 toxin.</title>
        <authorList>
            <person name="Callol A."/>
            <person name="Pajuelo D."/>
            <person name="Ebbesson L."/>
            <person name="Teles M."/>
            <person name="MacKenzie S."/>
            <person name="Amaro C."/>
        </authorList>
    </citation>
    <scope>NUCLEOTIDE SEQUENCE</scope>
</reference>
<protein>
    <submittedName>
        <fullName evidence="1">Uncharacterized protein</fullName>
    </submittedName>
</protein>
<dbReference type="AlphaFoldDB" id="A0A0E9XTE8"/>
<dbReference type="EMBL" id="GBXM01002570">
    <property type="protein sequence ID" value="JAI06008.1"/>
    <property type="molecule type" value="Transcribed_RNA"/>
</dbReference>
<sequence>MSLDPPAGLQFWRFMYFNTP</sequence>
<proteinExistence type="predicted"/>
<organism evidence="1">
    <name type="scientific">Anguilla anguilla</name>
    <name type="common">European freshwater eel</name>
    <name type="synonym">Muraena anguilla</name>
    <dbReference type="NCBI Taxonomy" id="7936"/>
    <lineage>
        <taxon>Eukaryota</taxon>
        <taxon>Metazoa</taxon>
        <taxon>Chordata</taxon>
        <taxon>Craniata</taxon>
        <taxon>Vertebrata</taxon>
        <taxon>Euteleostomi</taxon>
        <taxon>Actinopterygii</taxon>
        <taxon>Neopterygii</taxon>
        <taxon>Teleostei</taxon>
        <taxon>Anguilliformes</taxon>
        <taxon>Anguillidae</taxon>
        <taxon>Anguilla</taxon>
    </lineage>
</organism>
<name>A0A0E9XTE8_ANGAN</name>
<accession>A0A0E9XTE8</accession>
<reference evidence="1" key="1">
    <citation type="submission" date="2014-11" db="EMBL/GenBank/DDBJ databases">
        <authorList>
            <person name="Amaro Gonzalez C."/>
        </authorList>
    </citation>
    <scope>NUCLEOTIDE SEQUENCE</scope>
</reference>